<proteinExistence type="inferred from homology"/>
<feature type="domain" description="Pseudouridine synthase RsuA/RluA-like" evidence="4">
    <location>
        <begin position="35"/>
        <end position="187"/>
    </location>
</feature>
<dbReference type="Pfam" id="PF00849">
    <property type="entry name" value="PseudoU_synth_2"/>
    <property type="match status" value="1"/>
</dbReference>
<reference evidence="5" key="1">
    <citation type="submission" date="2019-08" db="EMBL/GenBank/DDBJ databases">
        <authorList>
            <person name="Kucharzyk K."/>
            <person name="Murdoch R.W."/>
            <person name="Higgins S."/>
            <person name="Loffler F."/>
        </authorList>
    </citation>
    <scope>NUCLEOTIDE SEQUENCE</scope>
</reference>
<evidence type="ECO:0000259" key="4">
    <source>
        <dbReference type="Pfam" id="PF00849"/>
    </source>
</evidence>
<dbReference type="PANTHER" id="PTHR21600">
    <property type="entry name" value="MITOCHONDRIAL RNA PSEUDOURIDINE SYNTHASE"/>
    <property type="match status" value="1"/>
</dbReference>
<dbReference type="InterPro" id="IPR006224">
    <property type="entry name" value="PsdUridine_synth_RluA-like_CS"/>
</dbReference>
<evidence type="ECO:0000256" key="1">
    <source>
        <dbReference type="ARBA" id="ARBA00010876"/>
    </source>
</evidence>
<dbReference type="EC" id="5.4.99.23" evidence="5"/>
<dbReference type="InterPro" id="IPR020103">
    <property type="entry name" value="PsdUridine_synth_cat_dom_sf"/>
</dbReference>
<organism evidence="5">
    <name type="scientific">bioreactor metagenome</name>
    <dbReference type="NCBI Taxonomy" id="1076179"/>
    <lineage>
        <taxon>unclassified sequences</taxon>
        <taxon>metagenomes</taxon>
        <taxon>ecological metagenomes</taxon>
    </lineage>
</organism>
<dbReference type="PANTHER" id="PTHR21600:SF44">
    <property type="entry name" value="RIBOSOMAL LARGE SUBUNIT PSEUDOURIDINE SYNTHASE D"/>
    <property type="match status" value="1"/>
</dbReference>
<dbReference type="CDD" id="cd02869">
    <property type="entry name" value="PseudoU_synth_RluA_like"/>
    <property type="match status" value="1"/>
</dbReference>
<keyword evidence="2 5" id="KW-0413">Isomerase</keyword>
<dbReference type="Gene3D" id="3.30.2350.10">
    <property type="entry name" value="Pseudouridine synthase"/>
    <property type="match status" value="1"/>
</dbReference>
<comment type="caution">
    <text evidence="5">The sequence shown here is derived from an EMBL/GenBank/DDBJ whole genome shotgun (WGS) entry which is preliminary data.</text>
</comment>
<comment type="similarity">
    <text evidence="1">Belongs to the pseudouridine synthase RluA family.</text>
</comment>
<protein>
    <submittedName>
        <fullName evidence="5">Ribosomal large subunit pseudouridine synthase D</fullName>
        <ecNumber evidence="5">5.4.99.23</ecNumber>
    </submittedName>
</protein>
<evidence type="ECO:0000256" key="3">
    <source>
        <dbReference type="SAM" id="MobiDB-lite"/>
    </source>
</evidence>
<dbReference type="PROSITE" id="PS01129">
    <property type="entry name" value="PSI_RLU"/>
    <property type="match status" value="1"/>
</dbReference>
<dbReference type="GO" id="GO:0160140">
    <property type="term" value="F:23S rRNA pseudouridine(1911/1915/1917) synthase activity"/>
    <property type="evidence" value="ECO:0007669"/>
    <property type="project" value="UniProtKB-EC"/>
</dbReference>
<sequence length="260" mass="29228">MRRRQADPDTHRDSRRSIPAAGRRRTIDFLFEDKDIVVVEKPEGLPVIAPEGSRIKSLYDIVTDHIRRTNPKGRAAVVHRLDRDTSGVMVFAKHAAAKKRLMDNWNELVMERGYIAVVEGKMGGENGIFDTWLVENRAGTMYSTRPGAPGALRAITRWQLAEAGELYSLIELRLETGRKHQIRVHLAESGHPIAGDPRYGARSDPLGRLCLHAHLLVLRHPFSPQEYSFQCPSPDAFVRLIRPSPGRPRADHSTNPKSNG</sequence>
<evidence type="ECO:0000313" key="5">
    <source>
        <dbReference type="EMBL" id="MPL59655.1"/>
    </source>
</evidence>
<name>A0A644SYG1_9ZZZZ</name>
<dbReference type="EMBL" id="VSSQ01000010">
    <property type="protein sequence ID" value="MPL59655.1"/>
    <property type="molecule type" value="Genomic_DNA"/>
</dbReference>
<gene>
    <name evidence="5" type="primary">rluD_3</name>
    <name evidence="5" type="ORF">SDC9_05210</name>
</gene>
<dbReference type="InterPro" id="IPR006145">
    <property type="entry name" value="PsdUridine_synth_RsuA/RluA"/>
</dbReference>
<dbReference type="SUPFAM" id="SSF55120">
    <property type="entry name" value="Pseudouridine synthase"/>
    <property type="match status" value="1"/>
</dbReference>
<accession>A0A644SYG1</accession>
<evidence type="ECO:0000256" key="2">
    <source>
        <dbReference type="ARBA" id="ARBA00023235"/>
    </source>
</evidence>
<dbReference type="GO" id="GO:0000455">
    <property type="term" value="P:enzyme-directed rRNA pseudouridine synthesis"/>
    <property type="evidence" value="ECO:0007669"/>
    <property type="project" value="TreeGrafter"/>
</dbReference>
<dbReference type="InterPro" id="IPR050188">
    <property type="entry name" value="RluA_PseudoU_synthase"/>
</dbReference>
<feature type="region of interest" description="Disordered" evidence="3">
    <location>
        <begin position="240"/>
        <end position="260"/>
    </location>
</feature>
<dbReference type="GO" id="GO:0003723">
    <property type="term" value="F:RNA binding"/>
    <property type="evidence" value="ECO:0007669"/>
    <property type="project" value="InterPro"/>
</dbReference>
<dbReference type="AlphaFoldDB" id="A0A644SYG1"/>